<dbReference type="Ensembl" id="ENSPSTT00000024162.1">
    <property type="protein sequence ID" value="ENSPSTP00000022982.1"/>
    <property type="gene ID" value="ENSPSTG00000016893.1"/>
</dbReference>
<evidence type="ECO:0000313" key="1">
    <source>
        <dbReference type="Ensembl" id="ENSPSTP00000022982.1"/>
    </source>
</evidence>
<dbReference type="InterPro" id="IPR043502">
    <property type="entry name" value="DNA/RNA_pol_sf"/>
</dbReference>
<proteinExistence type="predicted"/>
<dbReference type="Ensembl" id="ENSPSTT00000009652.1">
    <property type="protein sequence ID" value="ENSPSTP00000009198.1"/>
    <property type="gene ID" value="ENSPSTG00000006483.1"/>
</dbReference>
<protein>
    <recommendedName>
        <fullName evidence="3">Reverse transcriptase/retrotransposon-derived protein RNase H-like domain-containing protein</fullName>
    </recommendedName>
</protein>
<dbReference type="Proteomes" id="UP000694428">
    <property type="component" value="Unplaced"/>
</dbReference>
<evidence type="ECO:0000313" key="2">
    <source>
        <dbReference type="Proteomes" id="UP000694428"/>
    </source>
</evidence>
<dbReference type="AlphaFoldDB" id="A0A8C9G0H1"/>
<accession>A0A8C9G0H1</accession>
<name>A0A8C9G0H1_PAVCR</name>
<reference evidence="1" key="1">
    <citation type="submission" date="2025-05" db="UniProtKB">
        <authorList>
            <consortium name="Ensembl"/>
        </authorList>
    </citation>
    <scope>IDENTIFICATION</scope>
</reference>
<sequence length="130" mass="14698">KNNDSYRPEENKIPQELKDILTSLLVWRPKTFVTLKVLVTAPTFEISNYGKPFHLLVCERKRVASGAFAQTLGGQKHPVAYCSALKHPVTKRKKRCIRTITSAALMAEKRQKIVLGHPLTVNTPYNIELS</sequence>
<evidence type="ECO:0008006" key="3">
    <source>
        <dbReference type="Google" id="ProtNLM"/>
    </source>
</evidence>
<keyword evidence="2" id="KW-1185">Reference proteome</keyword>
<dbReference type="SUPFAM" id="SSF56672">
    <property type="entry name" value="DNA/RNA polymerases"/>
    <property type="match status" value="1"/>
</dbReference>
<dbReference type="Gene3D" id="3.10.20.370">
    <property type="match status" value="1"/>
</dbReference>
<organism evidence="1 2">
    <name type="scientific">Pavo cristatus</name>
    <name type="common">Indian peafowl</name>
    <name type="synonym">Blue peafowl</name>
    <dbReference type="NCBI Taxonomy" id="9049"/>
    <lineage>
        <taxon>Eukaryota</taxon>
        <taxon>Metazoa</taxon>
        <taxon>Chordata</taxon>
        <taxon>Craniata</taxon>
        <taxon>Vertebrata</taxon>
        <taxon>Euteleostomi</taxon>
        <taxon>Archelosauria</taxon>
        <taxon>Archosauria</taxon>
        <taxon>Dinosauria</taxon>
        <taxon>Saurischia</taxon>
        <taxon>Theropoda</taxon>
        <taxon>Coelurosauria</taxon>
        <taxon>Aves</taxon>
        <taxon>Neognathae</taxon>
        <taxon>Galloanserae</taxon>
        <taxon>Galliformes</taxon>
        <taxon>Phasianidae</taxon>
        <taxon>Phasianinae</taxon>
        <taxon>Pavo</taxon>
    </lineage>
</organism>